<dbReference type="InterPro" id="IPR005821">
    <property type="entry name" value="Ion_trans_dom"/>
</dbReference>
<dbReference type="PANTHER" id="PTHR10037:SF62">
    <property type="entry name" value="SODIUM CHANNEL PROTEIN 60E"/>
    <property type="match status" value="1"/>
</dbReference>
<dbReference type="Gene3D" id="1.20.120.350">
    <property type="entry name" value="Voltage-gated potassium channels. Chain C"/>
    <property type="match status" value="1"/>
</dbReference>
<protein>
    <recommendedName>
        <fullName evidence="6">Ion transport domain-containing protein</fullName>
    </recommendedName>
</protein>
<dbReference type="InterPro" id="IPR027359">
    <property type="entry name" value="Volt_channel_dom_sf"/>
</dbReference>
<dbReference type="SUPFAM" id="SSF81324">
    <property type="entry name" value="Voltage-gated potassium channels"/>
    <property type="match status" value="1"/>
</dbReference>
<dbReference type="GO" id="GO:0001518">
    <property type="term" value="C:voltage-gated sodium channel complex"/>
    <property type="evidence" value="ECO:0007669"/>
    <property type="project" value="TreeGrafter"/>
</dbReference>
<feature type="domain" description="Ion transport" evidence="6">
    <location>
        <begin position="70"/>
        <end position="250"/>
    </location>
</feature>
<evidence type="ECO:0000256" key="5">
    <source>
        <dbReference type="SAM" id="Phobius"/>
    </source>
</evidence>
<evidence type="ECO:0000256" key="1">
    <source>
        <dbReference type="ARBA" id="ARBA00004141"/>
    </source>
</evidence>
<evidence type="ECO:0000259" key="6">
    <source>
        <dbReference type="Pfam" id="PF00520"/>
    </source>
</evidence>
<dbReference type="AlphaFoldDB" id="A0A061QWG3"/>
<keyword evidence="4 5" id="KW-0472">Membrane</keyword>
<evidence type="ECO:0000256" key="2">
    <source>
        <dbReference type="ARBA" id="ARBA00022692"/>
    </source>
</evidence>
<keyword evidence="2 5" id="KW-0812">Transmembrane</keyword>
<organism evidence="7">
    <name type="scientific">Tetraselmis sp. GSL018</name>
    <dbReference type="NCBI Taxonomy" id="582737"/>
    <lineage>
        <taxon>Eukaryota</taxon>
        <taxon>Viridiplantae</taxon>
        <taxon>Chlorophyta</taxon>
        <taxon>core chlorophytes</taxon>
        <taxon>Chlorodendrophyceae</taxon>
        <taxon>Chlorodendrales</taxon>
        <taxon>Chlorodendraceae</taxon>
        <taxon>Tetraselmis</taxon>
    </lineage>
</organism>
<feature type="transmembrane region" description="Helical" evidence="5">
    <location>
        <begin position="228"/>
        <end position="250"/>
    </location>
</feature>
<proteinExistence type="predicted"/>
<evidence type="ECO:0000313" key="7">
    <source>
        <dbReference type="EMBL" id="JAC65017.1"/>
    </source>
</evidence>
<feature type="transmembrane region" description="Helical" evidence="5">
    <location>
        <begin position="70"/>
        <end position="88"/>
    </location>
</feature>
<sequence>MYLLGANKRGGQLSTATEEEVSKYLSRFQLRRSSSDGSRNFSSRGRPTNYLLGKYLAVSRFCHSVVHQSAFGGFITSAIVVASLLVGIQTYPGMDYIPGREDNTRAGRILNILDQTVLAVFAAEIVLKIVAEGRRPWRFFASGGHGSHAAGHRRSEADPEEEMWNKSQMGSTRSAAVEPPPALRLRVDFWNVFDFAVVVVCYLPLGASMLAVIRLFRLLRVLKLLRVLPGLQILVIGLLTSLSSISYVVASAAAGLLPVRHPVCDPPAGQRPRPLWEPRGGADDALPCRDSGGLDGGHVHGDRRLPRLSHGREGGQECTDPAPLGWLAAPLFVSFVMLSTFVVLNLFIGVVIKNMEIAKAKLDELLKDEALKRLDGEAARDLKELRQLSKRIKKLHTRALRLEHGMQTTEYDMQLLMTRLEQRSRQYEVTSDKTVVEKPSRDRLRLLLRVVRLRS</sequence>
<dbReference type="Pfam" id="PF00520">
    <property type="entry name" value="Ion_trans"/>
    <property type="match status" value="2"/>
</dbReference>
<gene>
    <name evidence="7" type="ORF">TSPGSL018_17037</name>
</gene>
<dbReference type="PANTHER" id="PTHR10037">
    <property type="entry name" value="VOLTAGE-GATED CATION CHANNEL CALCIUM AND SODIUM"/>
    <property type="match status" value="1"/>
</dbReference>
<evidence type="ECO:0000256" key="3">
    <source>
        <dbReference type="ARBA" id="ARBA00022989"/>
    </source>
</evidence>
<feature type="domain" description="Ion transport" evidence="6">
    <location>
        <begin position="324"/>
        <end position="360"/>
    </location>
</feature>
<feature type="transmembrane region" description="Helical" evidence="5">
    <location>
        <begin position="331"/>
        <end position="352"/>
    </location>
</feature>
<dbReference type="EMBL" id="GBEZ01021765">
    <property type="protein sequence ID" value="JAC65017.1"/>
    <property type="molecule type" value="Transcribed_RNA"/>
</dbReference>
<comment type="subcellular location">
    <subcellularLocation>
        <location evidence="1">Membrane</location>
        <topology evidence="1">Multi-pass membrane protein</topology>
    </subcellularLocation>
</comment>
<dbReference type="GO" id="GO:0005248">
    <property type="term" value="F:voltage-gated sodium channel activity"/>
    <property type="evidence" value="ECO:0007669"/>
    <property type="project" value="TreeGrafter"/>
</dbReference>
<dbReference type="InterPro" id="IPR043203">
    <property type="entry name" value="VGCC_Ca_Na"/>
</dbReference>
<evidence type="ECO:0000256" key="4">
    <source>
        <dbReference type="ARBA" id="ARBA00023136"/>
    </source>
</evidence>
<dbReference type="Gene3D" id="1.10.287.70">
    <property type="match status" value="1"/>
</dbReference>
<name>A0A061QWG3_9CHLO</name>
<reference evidence="7" key="1">
    <citation type="submission" date="2014-05" db="EMBL/GenBank/DDBJ databases">
        <title>The transcriptome of the halophilic microalga Tetraselmis sp. GSL018 isolated from the Great Salt Lake, Utah.</title>
        <authorList>
            <person name="Jinkerson R.E."/>
            <person name="D'Adamo S."/>
            <person name="Posewitz M.C."/>
        </authorList>
    </citation>
    <scope>NUCLEOTIDE SEQUENCE</scope>
    <source>
        <strain evidence="7">GSL018</strain>
    </source>
</reference>
<feature type="transmembrane region" description="Helical" evidence="5">
    <location>
        <begin position="195"/>
        <end position="216"/>
    </location>
</feature>
<keyword evidence="3 5" id="KW-1133">Transmembrane helix</keyword>
<accession>A0A061QWG3</accession>